<dbReference type="AlphaFoldDB" id="A0A377HPI1"/>
<dbReference type="InterPro" id="IPR051395">
    <property type="entry name" value="Cytochrome_c_Peroxidase/MauG"/>
</dbReference>
<proteinExistence type="predicted"/>
<dbReference type="EC" id="1.11.1.5" evidence="1"/>
<dbReference type="InterPro" id="IPR036909">
    <property type="entry name" value="Cyt_c-like_dom_sf"/>
</dbReference>
<dbReference type="Gene3D" id="1.10.760.10">
    <property type="entry name" value="Cytochrome c-like domain"/>
    <property type="match status" value="1"/>
</dbReference>
<keyword evidence="1" id="KW-0560">Oxidoreductase</keyword>
<dbReference type="SUPFAM" id="SSF46626">
    <property type="entry name" value="Cytochrome c"/>
    <property type="match status" value="1"/>
</dbReference>
<gene>
    <name evidence="1" type="primary">ccp_1</name>
    <name evidence="1" type="ORF">NCTC11645_02471</name>
</gene>
<name>A0A377HPI1_GRIHO</name>
<dbReference type="GO" id="GO:0004130">
    <property type="term" value="F:cytochrome-c peroxidase activity"/>
    <property type="evidence" value="ECO:0007669"/>
    <property type="project" value="UniProtKB-EC"/>
</dbReference>
<evidence type="ECO:0000313" key="2">
    <source>
        <dbReference type="Proteomes" id="UP000254512"/>
    </source>
</evidence>
<dbReference type="Proteomes" id="UP000254512">
    <property type="component" value="Unassembled WGS sequence"/>
</dbReference>
<evidence type="ECO:0000313" key="1">
    <source>
        <dbReference type="EMBL" id="STO58056.1"/>
    </source>
</evidence>
<keyword evidence="1" id="KW-0575">Peroxidase</keyword>
<dbReference type="GO" id="GO:0009055">
    <property type="term" value="F:electron transfer activity"/>
    <property type="evidence" value="ECO:0007669"/>
    <property type="project" value="InterPro"/>
</dbReference>
<protein>
    <submittedName>
        <fullName evidence="1">Cytochrome c551 peroxidase</fullName>
        <ecNumber evidence="1">1.11.1.5</ecNumber>
    </submittedName>
</protein>
<dbReference type="PANTHER" id="PTHR30600">
    <property type="entry name" value="CYTOCHROME C PEROXIDASE-RELATED"/>
    <property type="match status" value="1"/>
</dbReference>
<accession>A0A377HPI1</accession>
<sequence>MGGGSFETMGMKADYFAERGKGITEADLGRYNVTGKEEDKYKFKVPTLRNIELTPPYFHDGQADTLEKAIYDMGKYQVVIEISDEEVRAIKAFLKTLTGSYGEDALG</sequence>
<dbReference type="GO" id="GO:0020037">
    <property type="term" value="F:heme binding"/>
    <property type="evidence" value="ECO:0007669"/>
    <property type="project" value="InterPro"/>
</dbReference>
<dbReference type="EMBL" id="UGHD01000002">
    <property type="protein sequence ID" value="STO58056.1"/>
    <property type="molecule type" value="Genomic_DNA"/>
</dbReference>
<dbReference type="PANTHER" id="PTHR30600:SF7">
    <property type="entry name" value="CYTOCHROME C PEROXIDASE-RELATED"/>
    <property type="match status" value="1"/>
</dbReference>
<organism evidence="1 2">
    <name type="scientific">Grimontia hollisae</name>
    <name type="common">Vibrio hollisae</name>
    <dbReference type="NCBI Taxonomy" id="673"/>
    <lineage>
        <taxon>Bacteria</taxon>
        <taxon>Pseudomonadati</taxon>
        <taxon>Pseudomonadota</taxon>
        <taxon>Gammaproteobacteria</taxon>
        <taxon>Vibrionales</taxon>
        <taxon>Vibrionaceae</taxon>
        <taxon>Grimontia</taxon>
    </lineage>
</organism>
<reference evidence="1 2" key="1">
    <citation type="submission" date="2018-06" db="EMBL/GenBank/DDBJ databases">
        <authorList>
            <consortium name="Pathogen Informatics"/>
            <person name="Doyle S."/>
        </authorList>
    </citation>
    <scope>NUCLEOTIDE SEQUENCE [LARGE SCALE GENOMIC DNA]</scope>
    <source>
        <strain evidence="1 2">NCTC11645</strain>
    </source>
</reference>